<evidence type="ECO:0000256" key="2">
    <source>
        <dbReference type="ARBA" id="ARBA00005641"/>
    </source>
</evidence>
<comment type="similarity">
    <text evidence="2">Belongs to the glycosyl hydrolase 5 (cellulase A) family.</text>
</comment>
<dbReference type="InterPro" id="IPR001547">
    <property type="entry name" value="Glyco_hydro_5"/>
</dbReference>
<keyword evidence="8 17" id="KW-0472">Membrane</keyword>
<feature type="region of interest" description="Disordered" evidence="16">
    <location>
        <begin position="1"/>
        <end position="53"/>
    </location>
</feature>
<gene>
    <name evidence="19" type="ORF">K435DRAFT_761162</name>
</gene>
<sequence>MSFQTHGVGEDFREPLASPGLPPNERDAFLDPPRASYLHSGTETPTSRDSVFSGNNSMPLLPASTKAEADFGNDLPRNASTPKRRRIILGAAALGVLAVVVLAVVLPVYFTVIKPRNDSTLVADSSGSGDAGSGSVGSGSGNPASPSGATSGGDGSKVVTEDGSEFTYQNKFEGFWVADPKDPFNNNARPNSWTPPLNASWNWETDRIFGVNLGGLFVIEPFITPSFFEKYPGAIDEWTLSEAMAADTGSGGLNQLEQHYDTFITEEDIAQIAGAGLNWIRLPIPFWAIETWPGEPFLAKTSWKYILRILGWCRKYGLRVNLDLHTIPGSQNGYNHSGKFGQVNFMNGVMGIANAQRALDYIRIIAEFIAQEQYTDVVQMFGIVNEALIGTIGQDEITSFYLQAYNIIRGTTGVGEGKGPYISIHDGFAGLGAWSHFLRGADRFVLDTHPYLAFGGGPNDDPIATGLGADAGGIWPQKACETWGPGINNSRSAFGITVAGEFSNGYNDCGLFLKGVPGSHTYGGDCSLFQDASNWNETLKAGVKAFALASMDAMQNWFFWTWKIGNSTANNRVESPLWSYKLGLELGFIPDDPREATGACAAVGVDQPWDGTFQSWMTGGAGAGDIPASSTSQYGQWPPTAINGVPAASMQFLPTYTPTGTVATLPPPTFTGAAKTVSVGNGWFDSGDTAGAPTTIPGCTYPNAWDAQEAEIPATICGSGAAAVITPTPPARR</sequence>
<dbReference type="InterPro" id="IPR017853">
    <property type="entry name" value="GH"/>
</dbReference>
<feature type="compositionally biased region" description="Polar residues" evidence="16">
    <location>
        <begin position="39"/>
        <end position="53"/>
    </location>
</feature>
<evidence type="ECO:0000256" key="12">
    <source>
        <dbReference type="ARBA" id="ARBA00036824"/>
    </source>
</evidence>
<evidence type="ECO:0000256" key="14">
    <source>
        <dbReference type="ARBA" id="ARBA00038929"/>
    </source>
</evidence>
<name>A0A4V6T585_DENBC</name>
<evidence type="ECO:0000256" key="17">
    <source>
        <dbReference type="SAM" id="Phobius"/>
    </source>
</evidence>
<dbReference type="GO" id="GO:0004338">
    <property type="term" value="F:glucan exo-1,3-beta-glucosidase activity"/>
    <property type="evidence" value="ECO:0007669"/>
    <property type="project" value="UniProtKB-EC"/>
</dbReference>
<evidence type="ECO:0000256" key="9">
    <source>
        <dbReference type="ARBA" id="ARBA00023180"/>
    </source>
</evidence>
<dbReference type="GO" id="GO:0005576">
    <property type="term" value="C:extracellular region"/>
    <property type="evidence" value="ECO:0007669"/>
    <property type="project" value="TreeGrafter"/>
</dbReference>
<organism evidence="19 20">
    <name type="scientific">Dendrothele bispora (strain CBS 962.96)</name>
    <dbReference type="NCBI Taxonomy" id="1314807"/>
    <lineage>
        <taxon>Eukaryota</taxon>
        <taxon>Fungi</taxon>
        <taxon>Dikarya</taxon>
        <taxon>Basidiomycota</taxon>
        <taxon>Agaricomycotina</taxon>
        <taxon>Agaricomycetes</taxon>
        <taxon>Agaricomycetidae</taxon>
        <taxon>Agaricales</taxon>
        <taxon>Agaricales incertae sedis</taxon>
        <taxon>Dendrothele</taxon>
    </lineage>
</organism>
<keyword evidence="4 17" id="KW-0812">Transmembrane</keyword>
<evidence type="ECO:0000256" key="1">
    <source>
        <dbReference type="ARBA" id="ARBA00004401"/>
    </source>
</evidence>
<evidence type="ECO:0000256" key="5">
    <source>
        <dbReference type="ARBA" id="ARBA00022801"/>
    </source>
</evidence>
<comment type="function">
    <text evidence="13">Glucosidase involved in the degradation of cellulosic biomass. Active on lichenan.</text>
</comment>
<evidence type="ECO:0000256" key="16">
    <source>
        <dbReference type="SAM" id="MobiDB-lite"/>
    </source>
</evidence>
<dbReference type="EMBL" id="ML179368">
    <property type="protein sequence ID" value="THU89405.1"/>
    <property type="molecule type" value="Genomic_DNA"/>
</dbReference>
<accession>A0A4V6T585</accession>
<dbReference type="InterPro" id="IPR050386">
    <property type="entry name" value="Glycosyl_hydrolase_5"/>
</dbReference>
<keyword evidence="6" id="KW-0735">Signal-anchor</keyword>
<keyword evidence="5 19" id="KW-0378">Hydrolase</keyword>
<proteinExistence type="inferred from homology"/>
<keyword evidence="9" id="KW-0325">Glycoprotein</keyword>
<evidence type="ECO:0000256" key="13">
    <source>
        <dbReference type="ARBA" id="ARBA00037126"/>
    </source>
</evidence>
<dbReference type="GO" id="GO:0005886">
    <property type="term" value="C:plasma membrane"/>
    <property type="evidence" value="ECO:0007669"/>
    <property type="project" value="UniProtKB-SubCell"/>
</dbReference>
<evidence type="ECO:0000259" key="18">
    <source>
        <dbReference type="Pfam" id="PF00150"/>
    </source>
</evidence>
<evidence type="ECO:0000313" key="19">
    <source>
        <dbReference type="EMBL" id="THU89405.1"/>
    </source>
</evidence>
<comment type="subcellular location">
    <subcellularLocation>
        <location evidence="1">Cell membrane</location>
        <topology evidence="1">Single-pass type II membrane protein</topology>
    </subcellularLocation>
</comment>
<feature type="transmembrane region" description="Helical" evidence="17">
    <location>
        <begin position="87"/>
        <end position="110"/>
    </location>
</feature>
<keyword evidence="11" id="KW-0961">Cell wall biogenesis/degradation</keyword>
<keyword evidence="10" id="KW-0326">Glycosidase</keyword>
<evidence type="ECO:0000256" key="11">
    <source>
        <dbReference type="ARBA" id="ARBA00023316"/>
    </source>
</evidence>
<dbReference type="PANTHER" id="PTHR31297">
    <property type="entry name" value="GLUCAN ENDO-1,6-BETA-GLUCOSIDASE B"/>
    <property type="match status" value="1"/>
</dbReference>
<evidence type="ECO:0000256" key="7">
    <source>
        <dbReference type="ARBA" id="ARBA00022989"/>
    </source>
</evidence>
<keyword evidence="20" id="KW-1185">Reference proteome</keyword>
<feature type="region of interest" description="Disordered" evidence="16">
    <location>
        <begin position="121"/>
        <end position="160"/>
    </location>
</feature>
<dbReference type="Pfam" id="PF00150">
    <property type="entry name" value="Cellulase"/>
    <property type="match status" value="1"/>
</dbReference>
<dbReference type="GO" id="GO:0071555">
    <property type="term" value="P:cell wall organization"/>
    <property type="evidence" value="ECO:0007669"/>
    <property type="project" value="UniProtKB-KW"/>
</dbReference>
<evidence type="ECO:0000256" key="6">
    <source>
        <dbReference type="ARBA" id="ARBA00022968"/>
    </source>
</evidence>
<comment type="catalytic activity">
    <reaction evidence="12">
        <text>Successive hydrolysis of beta-D-glucose units from the non-reducing ends of (1-&gt;3)-beta-D-glucans, releasing alpha-glucose.</text>
        <dbReference type="EC" id="3.2.1.58"/>
    </reaction>
</comment>
<evidence type="ECO:0000313" key="20">
    <source>
        <dbReference type="Proteomes" id="UP000297245"/>
    </source>
</evidence>
<reference evidence="19 20" key="1">
    <citation type="journal article" date="2019" name="Nat. Ecol. Evol.">
        <title>Megaphylogeny resolves global patterns of mushroom evolution.</title>
        <authorList>
            <person name="Varga T."/>
            <person name="Krizsan K."/>
            <person name="Foldi C."/>
            <person name="Dima B."/>
            <person name="Sanchez-Garcia M."/>
            <person name="Sanchez-Ramirez S."/>
            <person name="Szollosi G.J."/>
            <person name="Szarkandi J.G."/>
            <person name="Papp V."/>
            <person name="Albert L."/>
            <person name="Andreopoulos W."/>
            <person name="Angelini C."/>
            <person name="Antonin V."/>
            <person name="Barry K.W."/>
            <person name="Bougher N.L."/>
            <person name="Buchanan P."/>
            <person name="Buyck B."/>
            <person name="Bense V."/>
            <person name="Catcheside P."/>
            <person name="Chovatia M."/>
            <person name="Cooper J."/>
            <person name="Damon W."/>
            <person name="Desjardin D."/>
            <person name="Finy P."/>
            <person name="Geml J."/>
            <person name="Haridas S."/>
            <person name="Hughes K."/>
            <person name="Justo A."/>
            <person name="Karasinski D."/>
            <person name="Kautmanova I."/>
            <person name="Kiss B."/>
            <person name="Kocsube S."/>
            <person name="Kotiranta H."/>
            <person name="LaButti K.M."/>
            <person name="Lechner B.E."/>
            <person name="Liimatainen K."/>
            <person name="Lipzen A."/>
            <person name="Lukacs Z."/>
            <person name="Mihaltcheva S."/>
            <person name="Morgado L.N."/>
            <person name="Niskanen T."/>
            <person name="Noordeloos M.E."/>
            <person name="Ohm R.A."/>
            <person name="Ortiz-Santana B."/>
            <person name="Ovrebo C."/>
            <person name="Racz N."/>
            <person name="Riley R."/>
            <person name="Savchenko A."/>
            <person name="Shiryaev A."/>
            <person name="Soop K."/>
            <person name="Spirin V."/>
            <person name="Szebenyi C."/>
            <person name="Tomsovsky M."/>
            <person name="Tulloss R.E."/>
            <person name="Uehling J."/>
            <person name="Grigoriev I.V."/>
            <person name="Vagvolgyi C."/>
            <person name="Papp T."/>
            <person name="Martin F.M."/>
            <person name="Miettinen O."/>
            <person name="Hibbett D.S."/>
            <person name="Nagy L.G."/>
        </authorList>
    </citation>
    <scope>NUCLEOTIDE SEQUENCE [LARGE SCALE GENOMIC DNA]</scope>
    <source>
        <strain evidence="19 20">CBS 962.96</strain>
    </source>
</reference>
<protein>
    <recommendedName>
        <fullName evidence="14">glucan 1,3-beta-glucosidase</fullName>
        <ecNumber evidence="14">3.2.1.58</ecNumber>
    </recommendedName>
    <alternativeName>
        <fullName evidence="15">Exo-1,3-beta-glucanase D</fullName>
    </alternativeName>
</protein>
<keyword evidence="3" id="KW-1003">Cell membrane</keyword>
<dbReference type="GO" id="GO:0009986">
    <property type="term" value="C:cell surface"/>
    <property type="evidence" value="ECO:0007669"/>
    <property type="project" value="TreeGrafter"/>
</dbReference>
<dbReference type="EC" id="3.2.1.58" evidence="14"/>
<evidence type="ECO:0000256" key="10">
    <source>
        <dbReference type="ARBA" id="ARBA00023295"/>
    </source>
</evidence>
<dbReference type="GO" id="GO:0009251">
    <property type="term" value="P:glucan catabolic process"/>
    <property type="evidence" value="ECO:0007669"/>
    <property type="project" value="TreeGrafter"/>
</dbReference>
<evidence type="ECO:0000256" key="4">
    <source>
        <dbReference type="ARBA" id="ARBA00022692"/>
    </source>
</evidence>
<dbReference type="OrthoDB" id="62120at2759"/>
<evidence type="ECO:0000256" key="3">
    <source>
        <dbReference type="ARBA" id="ARBA00022475"/>
    </source>
</evidence>
<keyword evidence="7 17" id="KW-1133">Transmembrane helix</keyword>
<evidence type="ECO:0000256" key="15">
    <source>
        <dbReference type="ARBA" id="ARBA00041260"/>
    </source>
</evidence>
<dbReference type="Proteomes" id="UP000297245">
    <property type="component" value="Unassembled WGS sequence"/>
</dbReference>
<dbReference type="Gene3D" id="3.20.20.80">
    <property type="entry name" value="Glycosidases"/>
    <property type="match status" value="1"/>
</dbReference>
<feature type="compositionally biased region" description="Gly residues" evidence="16">
    <location>
        <begin position="129"/>
        <end position="140"/>
    </location>
</feature>
<evidence type="ECO:0000256" key="8">
    <source>
        <dbReference type="ARBA" id="ARBA00023136"/>
    </source>
</evidence>
<dbReference type="AlphaFoldDB" id="A0A4V6T585"/>
<feature type="domain" description="Glycoside hydrolase family 5" evidence="18">
    <location>
        <begin position="253"/>
        <end position="411"/>
    </location>
</feature>
<dbReference type="PANTHER" id="PTHR31297:SF34">
    <property type="entry name" value="GLUCAN 1,3-BETA-GLUCOSIDASE 2"/>
    <property type="match status" value="1"/>
</dbReference>
<dbReference type="SUPFAM" id="SSF51445">
    <property type="entry name" value="(Trans)glycosidases"/>
    <property type="match status" value="1"/>
</dbReference>